<dbReference type="GO" id="GO:0008926">
    <property type="term" value="F:mannitol-1-phosphate 5-dehydrogenase activity"/>
    <property type="evidence" value="ECO:0007669"/>
    <property type="project" value="UniProtKB-EC"/>
</dbReference>
<proteinExistence type="predicted"/>
<dbReference type="STRING" id="249189.RV04_GL001290"/>
<dbReference type="NCBIfam" id="NF002969">
    <property type="entry name" value="PRK03643.1"/>
    <property type="match status" value="1"/>
</dbReference>
<evidence type="ECO:0000259" key="5">
    <source>
        <dbReference type="Pfam" id="PF08125"/>
    </source>
</evidence>
<dbReference type="EMBL" id="JXKQ01000003">
    <property type="protein sequence ID" value="OJG46124.1"/>
    <property type="molecule type" value="Genomic_DNA"/>
</dbReference>
<evidence type="ECO:0000256" key="3">
    <source>
        <dbReference type="ARBA" id="ARBA00048615"/>
    </source>
</evidence>
<keyword evidence="2" id="KW-0520">NAD</keyword>
<dbReference type="Proteomes" id="UP000182077">
    <property type="component" value="Unassembled WGS sequence"/>
</dbReference>
<name>A0A1L8TPX2_9ENTE</name>
<feature type="domain" description="Mannitol dehydrogenase N-terminal" evidence="4">
    <location>
        <begin position="17"/>
        <end position="252"/>
    </location>
</feature>
<dbReference type="Pfam" id="PF08125">
    <property type="entry name" value="Mannitol_dh_C"/>
    <property type="match status" value="1"/>
</dbReference>
<dbReference type="SUPFAM" id="SSF48179">
    <property type="entry name" value="6-phosphogluconate dehydrogenase C-terminal domain-like"/>
    <property type="match status" value="1"/>
</dbReference>
<dbReference type="InterPro" id="IPR013328">
    <property type="entry name" value="6PGD_dom2"/>
</dbReference>
<dbReference type="PANTHER" id="PTHR30524:SF0">
    <property type="entry name" value="ALTRONATE OXIDOREDUCTASE-RELATED"/>
    <property type="match status" value="1"/>
</dbReference>
<dbReference type="GO" id="GO:0005829">
    <property type="term" value="C:cytosol"/>
    <property type="evidence" value="ECO:0007669"/>
    <property type="project" value="TreeGrafter"/>
</dbReference>
<dbReference type="Gene3D" id="1.10.1040.10">
    <property type="entry name" value="N-(1-d-carboxylethyl)-l-norvaline Dehydrogenase, domain 2"/>
    <property type="match status" value="1"/>
</dbReference>
<dbReference type="PRINTS" id="PR00084">
    <property type="entry name" value="MTLDHDRGNASE"/>
</dbReference>
<dbReference type="PANTHER" id="PTHR30524">
    <property type="entry name" value="MANNITOL-1-PHOSPHATE 5-DEHYDROGENASE"/>
    <property type="match status" value="1"/>
</dbReference>
<dbReference type="GO" id="GO:0019592">
    <property type="term" value="P:mannitol catabolic process"/>
    <property type="evidence" value="ECO:0007669"/>
    <property type="project" value="TreeGrafter"/>
</dbReference>
<dbReference type="Gene3D" id="3.40.50.720">
    <property type="entry name" value="NAD(P)-binding Rossmann-like Domain"/>
    <property type="match status" value="1"/>
</dbReference>
<evidence type="ECO:0000256" key="2">
    <source>
        <dbReference type="ARBA" id="ARBA00023027"/>
    </source>
</evidence>
<reference evidence="6 7" key="1">
    <citation type="submission" date="2014-12" db="EMBL/GenBank/DDBJ databases">
        <title>Draft genome sequences of 29 type strains of Enterococci.</title>
        <authorList>
            <person name="Zhong Z."/>
            <person name="Sun Z."/>
            <person name="Liu W."/>
            <person name="Zhang W."/>
            <person name="Zhang H."/>
        </authorList>
    </citation>
    <scope>NUCLEOTIDE SEQUENCE [LARGE SCALE GENOMIC DNA]</scope>
    <source>
        <strain evidence="6 7">DSM 17122</strain>
    </source>
</reference>
<dbReference type="RefSeq" id="WP_071857231.1">
    <property type="nucleotide sequence ID" value="NZ_JBHSHK010000001.1"/>
</dbReference>
<dbReference type="SUPFAM" id="SSF51735">
    <property type="entry name" value="NAD(P)-binding Rossmann-fold domains"/>
    <property type="match status" value="1"/>
</dbReference>
<accession>A0A1L8TPX2</accession>
<gene>
    <name evidence="6" type="ORF">RV04_GL001290</name>
</gene>
<keyword evidence="1" id="KW-0560">Oxidoreductase</keyword>
<feature type="domain" description="Mannitol dehydrogenase C-terminal" evidence="5">
    <location>
        <begin position="268"/>
        <end position="454"/>
    </location>
</feature>
<comment type="catalytic activity">
    <reaction evidence="3">
        <text>D-mannitol 1-phosphate + NAD(+) = beta-D-fructose 6-phosphate + NADH + H(+)</text>
        <dbReference type="Rhea" id="RHEA:19661"/>
        <dbReference type="ChEBI" id="CHEBI:15378"/>
        <dbReference type="ChEBI" id="CHEBI:57540"/>
        <dbReference type="ChEBI" id="CHEBI:57634"/>
        <dbReference type="ChEBI" id="CHEBI:57945"/>
        <dbReference type="ChEBI" id="CHEBI:61381"/>
        <dbReference type="EC" id="1.1.1.17"/>
    </reaction>
</comment>
<protein>
    <submittedName>
        <fullName evidence="6">Altronate oxidoreductase</fullName>
    </submittedName>
</protein>
<evidence type="ECO:0000313" key="7">
    <source>
        <dbReference type="Proteomes" id="UP000182077"/>
    </source>
</evidence>
<keyword evidence="7" id="KW-1185">Reference proteome</keyword>
<dbReference type="OrthoDB" id="9768714at2"/>
<evidence type="ECO:0000313" key="6">
    <source>
        <dbReference type="EMBL" id="OJG46124.1"/>
    </source>
</evidence>
<sequence length="472" mass="53660">MKKITEIKMDKKVLPTKIIQFGEGNFLRAFIDWQIQQMNNQQLFNGGITIVQPIENGMIDHLEAQKNLYTVTLEGLLDGDKVQSDEVITAINNTINPYTNFSDYLKLAEEDTIEVIFSNTTEAGITYDETDKKEAAPAKSYPGKLTQLLYKRFELGKPGFHIIPCELINYNGEKLKEIILNYADLWNLGVVFKEWIAKENYFYGTLVDRIVPGFPHENKEEVFERIGYEDNMLVKAEAFLLFVIEGNKKLAEVLPFKEAGLNVIITDNMQPYRERKVRLLNGPHTTMTPLGLLAGIDTVGSVMNDIDFAPFIHDEMTKEISPIIDLPKEELASYCEAIKERFENPFVHHELQSIALNSISKYKTRLLPGVIQTLNETNQVPQRMVAALAALLVIYGNYDEIAVQPVDGEETIAKFKEMKTSNDYVHTVLSDQELWGEDLTNYPELEKTVKNDVAVILTQGARKLVQNINQNS</sequence>
<evidence type="ECO:0000256" key="1">
    <source>
        <dbReference type="ARBA" id="ARBA00023002"/>
    </source>
</evidence>
<dbReference type="Pfam" id="PF01232">
    <property type="entry name" value="Mannitol_dh"/>
    <property type="match status" value="1"/>
</dbReference>
<dbReference type="InterPro" id="IPR000669">
    <property type="entry name" value="Mannitol_DH"/>
</dbReference>
<organism evidence="6 7">
    <name type="scientific">Enterococcus hermanniensis</name>
    <dbReference type="NCBI Taxonomy" id="249189"/>
    <lineage>
        <taxon>Bacteria</taxon>
        <taxon>Bacillati</taxon>
        <taxon>Bacillota</taxon>
        <taxon>Bacilli</taxon>
        <taxon>Lactobacillales</taxon>
        <taxon>Enterococcaceae</taxon>
        <taxon>Enterococcus</taxon>
    </lineage>
</organism>
<dbReference type="AlphaFoldDB" id="A0A1L8TPX2"/>
<evidence type="ECO:0000259" key="4">
    <source>
        <dbReference type="Pfam" id="PF01232"/>
    </source>
</evidence>
<dbReference type="InterPro" id="IPR008927">
    <property type="entry name" value="6-PGluconate_DH-like_C_sf"/>
</dbReference>
<comment type="caution">
    <text evidence="6">The sequence shown here is derived from an EMBL/GenBank/DDBJ whole genome shotgun (WGS) entry which is preliminary data.</text>
</comment>
<dbReference type="InterPro" id="IPR036291">
    <property type="entry name" value="NAD(P)-bd_dom_sf"/>
</dbReference>
<dbReference type="InterPro" id="IPR013118">
    <property type="entry name" value="Mannitol_DH_C"/>
</dbReference>
<dbReference type="InterPro" id="IPR013131">
    <property type="entry name" value="Mannitol_DH_N"/>
</dbReference>